<dbReference type="AlphaFoldDB" id="A0A0G2EL00"/>
<gene>
    <name evidence="2" type="ORF">UCRPC4_g02900</name>
</gene>
<dbReference type="EMBL" id="LCWF01000067">
    <property type="protein sequence ID" value="KKY23452.1"/>
    <property type="molecule type" value="Genomic_DNA"/>
</dbReference>
<reference evidence="2 3" key="2">
    <citation type="submission" date="2015-05" db="EMBL/GenBank/DDBJ databases">
        <authorList>
            <person name="Morales-Cruz A."/>
            <person name="Amrine K.C."/>
            <person name="Cantu D."/>
        </authorList>
    </citation>
    <scope>NUCLEOTIDE SEQUENCE [LARGE SCALE GENOMIC DNA]</scope>
    <source>
        <strain evidence="2">UCRPC4</strain>
    </source>
</reference>
<evidence type="ECO:0000313" key="2">
    <source>
        <dbReference type="EMBL" id="KKY23452.1"/>
    </source>
</evidence>
<dbReference type="InterPro" id="IPR011990">
    <property type="entry name" value="TPR-like_helical_dom_sf"/>
</dbReference>
<feature type="compositionally biased region" description="Low complexity" evidence="1">
    <location>
        <begin position="53"/>
        <end position="71"/>
    </location>
</feature>
<sequence>MEMQTTSEVLYRPPASDLFWSHATRDAPRFELVAVKRDMNPITDINKRSQLCSKGSPPSSSPADSSASGWSHRLSQEDSRYSPGTSYASSTFGSELVAFKQAVHIDYALRPQNGGRASSALTTISKAGLQQDDNASDKDSISALKHPRSFHQYTLFFLDGYSPFGGCPAPSAETKHQVSMLSSMDIFLKERLSSHSVYGPIAVDTKAEGMSTAFEEPFNRFWAVLYLLEAEKMDEGFTALDEWCDYIKGMLRTQQPPLLSLMSMMYDEFRQMGKPEIADRVLNYLTNLAEVYFGKHHPMSVMLWCLRASNIADEKALPELALERAVQQLGSIQHEHIILLLEDFKLRWTHILRQRNKTEEAIVVLKRMCVDQENVYGATSPKAIEPLYVIARTYFAAEKDLPAVVGFQEVLQRTGELQTEHHIWLRACAHGRLAQVYKRLGYDLQARSHALSLLSEAGKIWDNDHPQRKVWLSRIEKENIL</sequence>
<protein>
    <submittedName>
        <fullName evidence="2">Uncharacterized protein</fullName>
    </submittedName>
</protein>
<evidence type="ECO:0000313" key="3">
    <source>
        <dbReference type="Proteomes" id="UP000053317"/>
    </source>
</evidence>
<proteinExistence type="predicted"/>
<evidence type="ECO:0000256" key="1">
    <source>
        <dbReference type="SAM" id="MobiDB-lite"/>
    </source>
</evidence>
<comment type="caution">
    <text evidence="2">The sequence shown here is derived from an EMBL/GenBank/DDBJ whole genome shotgun (WGS) entry which is preliminary data.</text>
</comment>
<organism evidence="2 3">
    <name type="scientific">Phaeomoniella chlamydospora</name>
    <name type="common">Phaeoacremonium chlamydosporum</name>
    <dbReference type="NCBI Taxonomy" id="158046"/>
    <lineage>
        <taxon>Eukaryota</taxon>
        <taxon>Fungi</taxon>
        <taxon>Dikarya</taxon>
        <taxon>Ascomycota</taxon>
        <taxon>Pezizomycotina</taxon>
        <taxon>Eurotiomycetes</taxon>
        <taxon>Chaetothyriomycetidae</taxon>
        <taxon>Phaeomoniellales</taxon>
        <taxon>Phaeomoniellaceae</taxon>
        <taxon>Phaeomoniella</taxon>
    </lineage>
</organism>
<accession>A0A0G2EL00</accession>
<reference evidence="2 3" key="1">
    <citation type="submission" date="2015-05" db="EMBL/GenBank/DDBJ databases">
        <title>Distinctive expansion of gene families associated with plant cell wall degradation and secondary metabolism in the genomes of grapevine trunk pathogens.</title>
        <authorList>
            <person name="Lawrence D.P."/>
            <person name="Travadon R."/>
            <person name="Rolshausen P.E."/>
            <person name="Baumgartner K."/>
        </authorList>
    </citation>
    <scope>NUCLEOTIDE SEQUENCE [LARGE SCALE GENOMIC DNA]</scope>
    <source>
        <strain evidence="2">UCRPC4</strain>
    </source>
</reference>
<name>A0A0G2EL00_PHACM</name>
<keyword evidence="3" id="KW-1185">Reference proteome</keyword>
<dbReference type="Proteomes" id="UP000053317">
    <property type="component" value="Unassembled WGS sequence"/>
</dbReference>
<dbReference type="Gene3D" id="1.25.40.10">
    <property type="entry name" value="Tetratricopeptide repeat domain"/>
    <property type="match status" value="1"/>
</dbReference>
<feature type="region of interest" description="Disordered" evidence="1">
    <location>
        <begin position="45"/>
        <end position="86"/>
    </location>
</feature>